<keyword evidence="1" id="KW-0812">Transmembrane</keyword>
<accession>A0A5C3PPF4</accession>
<feature type="transmembrane region" description="Helical" evidence="1">
    <location>
        <begin position="55"/>
        <end position="73"/>
    </location>
</feature>
<feature type="transmembrane region" description="Helical" evidence="1">
    <location>
        <begin position="20"/>
        <end position="43"/>
    </location>
</feature>
<evidence type="ECO:0000313" key="2">
    <source>
        <dbReference type="EMBL" id="TFK91585.1"/>
    </source>
</evidence>
<protein>
    <submittedName>
        <fullName evidence="2">Uncharacterized protein</fullName>
    </submittedName>
</protein>
<keyword evidence="1" id="KW-1133">Transmembrane helix</keyword>
<dbReference type="InParanoid" id="A0A5C3PPF4"/>
<sequence>MSTASPTVPRATTENPAEDVMGGLLITIFVACVLYGMTTLQTFLYSQTYTKDGRFLKFLVYTVCLYPAITGYWRRYIRRSASSLSTACKSADR</sequence>
<organism evidence="2 3">
    <name type="scientific">Polyporus arcularius HHB13444</name>
    <dbReference type="NCBI Taxonomy" id="1314778"/>
    <lineage>
        <taxon>Eukaryota</taxon>
        <taxon>Fungi</taxon>
        <taxon>Dikarya</taxon>
        <taxon>Basidiomycota</taxon>
        <taxon>Agaricomycotina</taxon>
        <taxon>Agaricomycetes</taxon>
        <taxon>Polyporales</taxon>
        <taxon>Polyporaceae</taxon>
        <taxon>Polyporus</taxon>
    </lineage>
</organism>
<evidence type="ECO:0000256" key="1">
    <source>
        <dbReference type="SAM" id="Phobius"/>
    </source>
</evidence>
<reference evidence="2 3" key="1">
    <citation type="journal article" date="2019" name="Nat. Ecol. Evol.">
        <title>Megaphylogeny resolves global patterns of mushroom evolution.</title>
        <authorList>
            <person name="Varga T."/>
            <person name="Krizsan K."/>
            <person name="Foldi C."/>
            <person name="Dima B."/>
            <person name="Sanchez-Garcia M."/>
            <person name="Sanchez-Ramirez S."/>
            <person name="Szollosi G.J."/>
            <person name="Szarkandi J.G."/>
            <person name="Papp V."/>
            <person name="Albert L."/>
            <person name="Andreopoulos W."/>
            <person name="Angelini C."/>
            <person name="Antonin V."/>
            <person name="Barry K.W."/>
            <person name="Bougher N.L."/>
            <person name="Buchanan P."/>
            <person name="Buyck B."/>
            <person name="Bense V."/>
            <person name="Catcheside P."/>
            <person name="Chovatia M."/>
            <person name="Cooper J."/>
            <person name="Damon W."/>
            <person name="Desjardin D."/>
            <person name="Finy P."/>
            <person name="Geml J."/>
            <person name="Haridas S."/>
            <person name="Hughes K."/>
            <person name="Justo A."/>
            <person name="Karasinski D."/>
            <person name="Kautmanova I."/>
            <person name="Kiss B."/>
            <person name="Kocsube S."/>
            <person name="Kotiranta H."/>
            <person name="LaButti K.M."/>
            <person name="Lechner B.E."/>
            <person name="Liimatainen K."/>
            <person name="Lipzen A."/>
            <person name="Lukacs Z."/>
            <person name="Mihaltcheva S."/>
            <person name="Morgado L.N."/>
            <person name="Niskanen T."/>
            <person name="Noordeloos M.E."/>
            <person name="Ohm R.A."/>
            <person name="Ortiz-Santana B."/>
            <person name="Ovrebo C."/>
            <person name="Racz N."/>
            <person name="Riley R."/>
            <person name="Savchenko A."/>
            <person name="Shiryaev A."/>
            <person name="Soop K."/>
            <person name="Spirin V."/>
            <person name="Szebenyi C."/>
            <person name="Tomsovsky M."/>
            <person name="Tulloss R.E."/>
            <person name="Uehling J."/>
            <person name="Grigoriev I.V."/>
            <person name="Vagvolgyi C."/>
            <person name="Papp T."/>
            <person name="Martin F.M."/>
            <person name="Miettinen O."/>
            <person name="Hibbett D.S."/>
            <person name="Nagy L.G."/>
        </authorList>
    </citation>
    <scope>NUCLEOTIDE SEQUENCE [LARGE SCALE GENOMIC DNA]</scope>
    <source>
        <strain evidence="2 3">HHB13444</strain>
    </source>
</reference>
<proteinExistence type="predicted"/>
<keyword evidence="3" id="KW-1185">Reference proteome</keyword>
<dbReference type="Proteomes" id="UP000308197">
    <property type="component" value="Unassembled WGS sequence"/>
</dbReference>
<name>A0A5C3PPF4_9APHY</name>
<dbReference type="EMBL" id="ML211017">
    <property type="protein sequence ID" value="TFK91585.1"/>
    <property type="molecule type" value="Genomic_DNA"/>
</dbReference>
<evidence type="ECO:0000313" key="3">
    <source>
        <dbReference type="Proteomes" id="UP000308197"/>
    </source>
</evidence>
<keyword evidence="1" id="KW-0472">Membrane</keyword>
<dbReference type="AlphaFoldDB" id="A0A5C3PPF4"/>
<gene>
    <name evidence="2" type="ORF">K466DRAFT_582716</name>
</gene>